<sequence>MSIEEELPEAGPSQRAEAPYADLPLLNQPFLLDDALTRTYKAQYSNIYFQRLMQLRSVVARAAKQRWAHVQGSPQLLPNILKVERSKLGYIIGTIYMEMPLKPNILEDLARDHWTAPPPPRPKFYSPNDVIHLEDERGRVTLVGERLRQEIEKPGGGLVTGVVMAALGMETASGEFEVIDVCYAGLPPLAASSSDPSNQIPELTKPGTTKGKGKAAKPETAKKPAAKDSAMAVDGEEQDVSEKEPKWVAMISGVSAGSAEVPEDLKTELLTEWLVGEAGGMEKRYGYDATLYTANPTETLDAFLTDVLSAGLPVQVIPGGEDPVGITLPQQPFPRAMLKNASMGAGEALQMRTNPSYEYAFKLSNKQLRNSFLGTGGQTLDDIYKYIPTDDRLSMAWRTLEWRHVAPTAPDTLYKDPFIIERRPHVYVVGNQPEFRTALVGEAGKETRIVLLPKFADTGIVALVNVNSPHLECRTIQIGAPEWDAKKVKVTMTQEEIEAERQRSAIVRSDLDMVNDDEGW</sequence>
<organism evidence="1 2">
    <name type="scientific">Naganishia friedmannii</name>
    <dbReference type="NCBI Taxonomy" id="89922"/>
    <lineage>
        <taxon>Eukaryota</taxon>
        <taxon>Fungi</taxon>
        <taxon>Dikarya</taxon>
        <taxon>Basidiomycota</taxon>
        <taxon>Agaricomycotina</taxon>
        <taxon>Tremellomycetes</taxon>
        <taxon>Filobasidiales</taxon>
        <taxon>Filobasidiaceae</taxon>
        <taxon>Naganishia</taxon>
    </lineage>
</organism>
<dbReference type="Proteomes" id="UP001227268">
    <property type="component" value="Unassembled WGS sequence"/>
</dbReference>
<accession>A0ACC2W0V2</accession>
<evidence type="ECO:0000313" key="1">
    <source>
        <dbReference type="EMBL" id="KAJ9105354.1"/>
    </source>
</evidence>
<proteinExistence type="predicted"/>
<protein>
    <submittedName>
        <fullName evidence="1">Uncharacterized protein</fullName>
    </submittedName>
</protein>
<name>A0ACC2W0V2_9TREE</name>
<comment type="caution">
    <text evidence="1">The sequence shown here is derived from an EMBL/GenBank/DDBJ whole genome shotgun (WGS) entry which is preliminary data.</text>
</comment>
<evidence type="ECO:0000313" key="2">
    <source>
        <dbReference type="Proteomes" id="UP001227268"/>
    </source>
</evidence>
<dbReference type="EMBL" id="JASBWT010000004">
    <property type="protein sequence ID" value="KAJ9105354.1"/>
    <property type="molecule type" value="Genomic_DNA"/>
</dbReference>
<gene>
    <name evidence="1" type="ORF">QFC21_001723</name>
</gene>
<reference evidence="1" key="1">
    <citation type="submission" date="2023-04" db="EMBL/GenBank/DDBJ databases">
        <title>Draft Genome sequencing of Naganishia species isolated from polar environments using Oxford Nanopore Technology.</title>
        <authorList>
            <person name="Leo P."/>
            <person name="Venkateswaran K."/>
        </authorList>
    </citation>
    <scope>NUCLEOTIDE SEQUENCE</scope>
    <source>
        <strain evidence="1">MNA-CCFEE 5423</strain>
    </source>
</reference>
<keyword evidence="2" id="KW-1185">Reference proteome</keyword>